<name>A0A1Y1XR42_9FUNG</name>
<evidence type="ECO:0000313" key="2">
    <source>
        <dbReference type="Proteomes" id="UP000193944"/>
    </source>
</evidence>
<proteinExistence type="predicted"/>
<reference evidence="1 2" key="1">
    <citation type="submission" date="2016-08" db="EMBL/GenBank/DDBJ databases">
        <title>A Parts List for Fungal Cellulosomes Revealed by Comparative Genomics.</title>
        <authorList>
            <consortium name="DOE Joint Genome Institute"/>
            <person name="Haitjema C.H."/>
            <person name="Gilmore S.P."/>
            <person name="Henske J.K."/>
            <person name="Solomon K.V."/>
            <person name="De Groot R."/>
            <person name="Kuo A."/>
            <person name="Mondo S.J."/>
            <person name="Salamov A.A."/>
            <person name="Labutti K."/>
            <person name="Zhao Z."/>
            <person name="Chiniquy J."/>
            <person name="Barry K."/>
            <person name="Brewer H.M."/>
            <person name="Purvine S.O."/>
            <person name="Wright A.T."/>
            <person name="Boxma B."/>
            <person name="Van Alen T."/>
            <person name="Hackstein J.H."/>
            <person name="Baker S.E."/>
            <person name="Grigoriev I.V."/>
            <person name="O'Malley M.A."/>
        </authorList>
    </citation>
    <scope>NUCLEOTIDE SEQUENCE [LARGE SCALE GENOMIC DNA]</scope>
    <source>
        <strain evidence="1 2">S4</strain>
    </source>
</reference>
<keyword evidence="2" id="KW-1185">Reference proteome</keyword>
<evidence type="ECO:0000313" key="1">
    <source>
        <dbReference type="EMBL" id="ORX88239.1"/>
    </source>
</evidence>
<dbReference type="EMBL" id="MCFG01000001">
    <property type="protein sequence ID" value="ORX88239.1"/>
    <property type="molecule type" value="Genomic_DNA"/>
</dbReference>
<comment type="caution">
    <text evidence="1">The sequence shown here is derived from an EMBL/GenBank/DDBJ whole genome shotgun (WGS) entry which is preliminary data.</text>
</comment>
<dbReference type="OrthoDB" id="2177944at2759"/>
<accession>A0A1Y1XR42</accession>
<dbReference type="Proteomes" id="UP000193944">
    <property type="component" value="Unassembled WGS sequence"/>
</dbReference>
<gene>
    <name evidence="1" type="ORF">BCR32DRAFT_298833</name>
</gene>
<protein>
    <submittedName>
        <fullName evidence="1">Uncharacterized protein</fullName>
    </submittedName>
</protein>
<reference evidence="1 2" key="2">
    <citation type="submission" date="2016-08" db="EMBL/GenBank/DDBJ databases">
        <title>Pervasive Adenine N6-methylation of Active Genes in Fungi.</title>
        <authorList>
            <consortium name="DOE Joint Genome Institute"/>
            <person name="Mondo S.J."/>
            <person name="Dannebaum R.O."/>
            <person name="Kuo R.C."/>
            <person name="Labutti K."/>
            <person name="Haridas S."/>
            <person name="Kuo A."/>
            <person name="Salamov A."/>
            <person name="Ahrendt S.R."/>
            <person name="Lipzen A."/>
            <person name="Sullivan W."/>
            <person name="Andreopoulos W.B."/>
            <person name="Clum A."/>
            <person name="Lindquist E."/>
            <person name="Daum C."/>
            <person name="Ramamoorthy G.K."/>
            <person name="Gryganskyi A."/>
            <person name="Culley D."/>
            <person name="Magnuson J.K."/>
            <person name="James T.Y."/>
            <person name="O'Malley M.A."/>
            <person name="Stajich J.E."/>
            <person name="Spatafora J.W."/>
            <person name="Visel A."/>
            <person name="Grigoriev I.V."/>
        </authorList>
    </citation>
    <scope>NUCLEOTIDE SEQUENCE [LARGE SCALE GENOMIC DNA]</scope>
    <source>
        <strain evidence="1 2">S4</strain>
    </source>
</reference>
<sequence>MIEIEENTKLFYKELNGSCNVKKLLEIAEKCFMLYEPLFEYDNIKNNEYVVDISLLGNQYFVINTIEQYNRFKYLIKLPFSNLKINFIYDSTYFKIIILL</sequence>
<organism evidence="1 2">
    <name type="scientific">Anaeromyces robustus</name>
    <dbReference type="NCBI Taxonomy" id="1754192"/>
    <lineage>
        <taxon>Eukaryota</taxon>
        <taxon>Fungi</taxon>
        <taxon>Fungi incertae sedis</taxon>
        <taxon>Chytridiomycota</taxon>
        <taxon>Chytridiomycota incertae sedis</taxon>
        <taxon>Neocallimastigomycetes</taxon>
        <taxon>Neocallimastigales</taxon>
        <taxon>Neocallimastigaceae</taxon>
        <taxon>Anaeromyces</taxon>
    </lineage>
</organism>
<dbReference type="AlphaFoldDB" id="A0A1Y1XR42"/>